<name>A0A5F5PL68_HORSE</name>
<organism evidence="2 3">
    <name type="scientific">Equus caballus</name>
    <name type="common">Horse</name>
    <dbReference type="NCBI Taxonomy" id="9796"/>
    <lineage>
        <taxon>Eukaryota</taxon>
        <taxon>Metazoa</taxon>
        <taxon>Chordata</taxon>
        <taxon>Craniata</taxon>
        <taxon>Vertebrata</taxon>
        <taxon>Euteleostomi</taxon>
        <taxon>Mammalia</taxon>
        <taxon>Eutheria</taxon>
        <taxon>Laurasiatheria</taxon>
        <taxon>Perissodactyla</taxon>
        <taxon>Equidae</taxon>
        <taxon>Equus</taxon>
    </lineage>
</organism>
<feature type="compositionally biased region" description="Basic residues" evidence="1">
    <location>
        <begin position="121"/>
        <end position="137"/>
    </location>
</feature>
<accession>A0A5F5PL68</accession>
<evidence type="ECO:0000313" key="3">
    <source>
        <dbReference type="Proteomes" id="UP000002281"/>
    </source>
</evidence>
<gene>
    <name evidence="2 4" type="primary">C11H17orf67</name>
</gene>
<reference evidence="2" key="3">
    <citation type="submission" date="2025-09" db="UniProtKB">
        <authorList>
            <consortium name="Ensembl"/>
        </authorList>
    </citation>
    <scope>IDENTIFICATION</scope>
    <source>
        <strain evidence="2">Thoroughbred</strain>
    </source>
</reference>
<dbReference type="PANTHER" id="PTHR48415:SF1">
    <property type="entry name" value="GENE 525-RELATED"/>
    <property type="match status" value="1"/>
</dbReference>
<evidence type="ECO:0000256" key="1">
    <source>
        <dbReference type="SAM" id="MobiDB-lite"/>
    </source>
</evidence>
<feature type="region of interest" description="Disordered" evidence="1">
    <location>
        <begin position="1"/>
        <end position="226"/>
    </location>
</feature>
<dbReference type="Pfam" id="PF15076">
    <property type="entry name" value="DUF4543"/>
    <property type="match status" value="1"/>
</dbReference>
<dbReference type="PaxDb" id="9796-ENSECAP00000049228"/>
<dbReference type="InterPro" id="IPR027870">
    <property type="entry name" value="DUF4543"/>
</dbReference>
<dbReference type="InParanoid" id="A0A5F5PL68"/>
<proteinExistence type="predicted"/>
<keyword evidence="3" id="KW-1185">Reference proteome</keyword>
<dbReference type="VGNC" id="VGNC:51357">
    <property type="gene designation" value="C11H17orf67"/>
</dbReference>
<dbReference type="Bgee" id="ENSECAG00000021838">
    <property type="expression patterns" value="Expressed in bone marrow and 3 other cell types or tissues"/>
</dbReference>
<sequence>ARPQTGPRRAPAASPPPSSLQGRFRTRRETGGVHLGFASPAPPSSLPVRENGGRRLSCGSALSRKEHAHRLPRGSPSRVLRGGGARRSHTAYPLSSSGLAAAPHLAGHREGCDQNAQAAPRGRRARWRTWAARRRRASGTVSPARVSFRSRRAPRTCPSRPSGPTSLQGPGLKPPSRLRASGPAGAPTPAKRRSERARTPSQPRRVGEKPGTGHQEPDADLGCPYQLGRRASPILTEKQAKQLLRSRRQDRPSKPGFPDEPMREYMHHLLRLEHRAEEQFLEHWLNPHCKPHCDRNVVHPV</sequence>
<dbReference type="STRING" id="9796.ENSECAP00000049228"/>
<evidence type="ECO:0000313" key="2">
    <source>
        <dbReference type="Ensembl" id="ENSECAP00000049228.2"/>
    </source>
</evidence>
<dbReference type="Ensembl" id="ENSECAT00000070923.2">
    <property type="protein sequence ID" value="ENSECAP00000049228.2"/>
    <property type="gene ID" value="ENSECAG00000021838.4"/>
</dbReference>
<reference evidence="2 3" key="1">
    <citation type="journal article" date="2009" name="Science">
        <title>Genome sequence, comparative analysis, and population genetics of the domestic horse.</title>
        <authorList>
            <consortium name="Broad Institute Genome Sequencing Platform"/>
            <consortium name="Broad Institute Whole Genome Assembly Team"/>
            <person name="Wade C.M."/>
            <person name="Giulotto E."/>
            <person name="Sigurdsson S."/>
            <person name="Zoli M."/>
            <person name="Gnerre S."/>
            <person name="Imsland F."/>
            <person name="Lear T.L."/>
            <person name="Adelson D.L."/>
            <person name="Bailey E."/>
            <person name="Bellone R.R."/>
            <person name="Bloecker H."/>
            <person name="Distl O."/>
            <person name="Edgar R.C."/>
            <person name="Garber M."/>
            <person name="Leeb T."/>
            <person name="Mauceli E."/>
            <person name="MacLeod J.N."/>
            <person name="Penedo M.C.T."/>
            <person name="Raison J.M."/>
            <person name="Sharpe T."/>
            <person name="Vogel J."/>
            <person name="Andersson L."/>
            <person name="Antczak D.F."/>
            <person name="Biagi T."/>
            <person name="Binns M.M."/>
            <person name="Chowdhary B.P."/>
            <person name="Coleman S.J."/>
            <person name="Della Valle G."/>
            <person name="Fryc S."/>
            <person name="Guerin G."/>
            <person name="Hasegawa T."/>
            <person name="Hill E.W."/>
            <person name="Jurka J."/>
            <person name="Kiialainen A."/>
            <person name="Lindgren G."/>
            <person name="Liu J."/>
            <person name="Magnani E."/>
            <person name="Mickelson J.R."/>
            <person name="Murray J."/>
            <person name="Nergadze S.G."/>
            <person name="Onofrio R."/>
            <person name="Pedroni S."/>
            <person name="Piras M.F."/>
            <person name="Raudsepp T."/>
            <person name="Rocchi M."/>
            <person name="Roeed K.H."/>
            <person name="Ryder O.A."/>
            <person name="Searle S."/>
            <person name="Skow L."/>
            <person name="Swinburne J.E."/>
            <person name="Syvaenen A.C."/>
            <person name="Tozaki T."/>
            <person name="Valberg S.J."/>
            <person name="Vaudin M."/>
            <person name="White J.R."/>
            <person name="Zody M.C."/>
            <person name="Lander E.S."/>
            <person name="Lindblad-Toh K."/>
        </authorList>
    </citation>
    <scope>NUCLEOTIDE SEQUENCE [LARGE SCALE GENOMIC DNA]</scope>
    <source>
        <strain evidence="2 3">Thoroughbred</strain>
    </source>
</reference>
<feature type="region of interest" description="Disordered" evidence="1">
    <location>
        <begin position="241"/>
        <end position="261"/>
    </location>
</feature>
<dbReference type="AlphaFoldDB" id="A0A5F5PL68"/>
<dbReference type="PANTHER" id="PTHR48415">
    <property type="entry name" value="GENE 525-RELATED"/>
    <property type="match status" value="1"/>
</dbReference>
<dbReference type="GeneTree" id="ENSGT00390000006555"/>
<protein>
    <submittedName>
        <fullName evidence="2">Chromosome 11 C17orf67 homolog</fullName>
    </submittedName>
</protein>
<reference evidence="2" key="2">
    <citation type="submission" date="2025-08" db="UniProtKB">
        <authorList>
            <consortium name="Ensembl"/>
        </authorList>
    </citation>
    <scope>IDENTIFICATION</scope>
    <source>
        <strain evidence="2">Thoroughbred</strain>
    </source>
</reference>
<dbReference type="Proteomes" id="UP000002281">
    <property type="component" value="Chromosome 11"/>
</dbReference>
<evidence type="ECO:0000313" key="4">
    <source>
        <dbReference type="VGNC" id="VGNC:51357"/>
    </source>
</evidence>